<sequence length="373" mass="40948">MKSCALSLLSAGIACAFISQPASAVEVYKDDKQSAEIKGFFRIKAQHSDDDDEIKDGTSRIGFHFGRELTHDWRAMAVLEWGLDIVEGESGLKVTQGDGLTSNDDRGENIWNRLGYIGVIHDDYGEITMGKRWGVYYEVTYPTDELESFGGEASGTYNFGTDGGLSGTGRAEKALQYRNSWGPFWLGLQYQAKDDSIALDPDDFPDLEATIDKAYSIAATYTTPIGIILGAAYNRADISLSNAGSTADDDIAIAASAKYGTISEPGLYAGLVYAVSENHESDSNGIVYDAKGYEALVQWGFENNVQVYGAVNHLEEDDDDYQGEAELDYYVVGSRYRWTPDFHLAFEIKFEDSTDGDGNSADDIYAFSVKYAF</sequence>
<dbReference type="InterPro" id="IPR050298">
    <property type="entry name" value="Gram-neg_bact_OMP"/>
</dbReference>
<feature type="domain" description="Porin" evidence="5">
    <location>
        <begin position="13"/>
        <end position="355"/>
    </location>
</feature>
<dbReference type="InterPro" id="IPR033900">
    <property type="entry name" value="Gram_neg_porin_domain"/>
</dbReference>
<evidence type="ECO:0000313" key="7">
    <source>
        <dbReference type="Proteomes" id="UP001597380"/>
    </source>
</evidence>
<organism evidence="6 7">
    <name type="scientific">Corallincola platygyrae</name>
    <dbReference type="NCBI Taxonomy" id="1193278"/>
    <lineage>
        <taxon>Bacteria</taxon>
        <taxon>Pseudomonadati</taxon>
        <taxon>Pseudomonadota</taxon>
        <taxon>Gammaproteobacteria</taxon>
        <taxon>Alteromonadales</taxon>
        <taxon>Psychromonadaceae</taxon>
        <taxon>Corallincola</taxon>
    </lineage>
</organism>
<evidence type="ECO:0000313" key="6">
    <source>
        <dbReference type="EMBL" id="MFD2096746.1"/>
    </source>
</evidence>
<dbReference type="CDD" id="cd00342">
    <property type="entry name" value="gram_neg_porins"/>
    <property type="match status" value="1"/>
</dbReference>
<dbReference type="Gene3D" id="2.40.160.10">
    <property type="entry name" value="Porin"/>
    <property type="match status" value="1"/>
</dbReference>
<dbReference type="EMBL" id="JBHUHT010000013">
    <property type="protein sequence ID" value="MFD2096746.1"/>
    <property type="molecule type" value="Genomic_DNA"/>
</dbReference>
<dbReference type="PANTHER" id="PTHR34501">
    <property type="entry name" value="PROTEIN YDDL-RELATED"/>
    <property type="match status" value="1"/>
</dbReference>
<dbReference type="SUPFAM" id="SSF56935">
    <property type="entry name" value="Porins"/>
    <property type="match status" value="1"/>
</dbReference>
<comment type="caution">
    <text evidence="6">The sequence shown here is derived from an EMBL/GenBank/DDBJ whole genome shotgun (WGS) entry which is preliminary data.</text>
</comment>
<reference evidence="7" key="1">
    <citation type="journal article" date="2019" name="Int. J. Syst. Evol. Microbiol.">
        <title>The Global Catalogue of Microorganisms (GCM) 10K type strain sequencing project: providing services to taxonomists for standard genome sequencing and annotation.</title>
        <authorList>
            <consortium name="The Broad Institute Genomics Platform"/>
            <consortium name="The Broad Institute Genome Sequencing Center for Infectious Disease"/>
            <person name="Wu L."/>
            <person name="Ma J."/>
        </authorList>
    </citation>
    <scope>NUCLEOTIDE SEQUENCE [LARGE SCALE GENOMIC DNA]</scope>
    <source>
        <strain evidence="7">CGMCC 1.10992</strain>
    </source>
</reference>
<evidence type="ECO:0000256" key="2">
    <source>
        <dbReference type="ARBA" id="ARBA00022729"/>
    </source>
</evidence>
<dbReference type="RefSeq" id="WP_345339444.1">
    <property type="nucleotide sequence ID" value="NZ_BAABLI010000009.1"/>
</dbReference>
<proteinExistence type="predicted"/>
<feature type="chain" id="PRO_5047148272" evidence="4">
    <location>
        <begin position="25"/>
        <end position="373"/>
    </location>
</feature>
<dbReference type="InterPro" id="IPR023614">
    <property type="entry name" value="Porin_dom_sf"/>
</dbReference>
<keyword evidence="3" id="KW-0472">Membrane</keyword>
<comment type="subcellular location">
    <subcellularLocation>
        <location evidence="1">Cell outer membrane</location>
        <topology evidence="1">Multi-pass membrane protein</topology>
    </subcellularLocation>
</comment>
<protein>
    <submittedName>
        <fullName evidence="6">Porin</fullName>
    </submittedName>
</protein>
<evidence type="ECO:0000256" key="1">
    <source>
        <dbReference type="ARBA" id="ARBA00004571"/>
    </source>
</evidence>
<gene>
    <name evidence="6" type="ORF">ACFSJ3_12180</name>
</gene>
<evidence type="ECO:0000259" key="5">
    <source>
        <dbReference type="Pfam" id="PF13609"/>
    </source>
</evidence>
<evidence type="ECO:0000256" key="3">
    <source>
        <dbReference type="ARBA" id="ARBA00023136"/>
    </source>
</evidence>
<keyword evidence="2 4" id="KW-0732">Signal</keyword>
<dbReference type="Proteomes" id="UP001597380">
    <property type="component" value="Unassembled WGS sequence"/>
</dbReference>
<accession>A0ABW4XQH3</accession>
<feature type="signal peptide" evidence="4">
    <location>
        <begin position="1"/>
        <end position="24"/>
    </location>
</feature>
<keyword evidence="7" id="KW-1185">Reference proteome</keyword>
<dbReference type="Pfam" id="PF13609">
    <property type="entry name" value="Porin_4"/>
    <property type="match status" value="1"/>
</dbReference>
<name>A0ABW4XQH3_9GAMM</name>
<evidence type="ECO:0000256" key="4">
    <source>
        <dbReference type="SAM" id="SignalP"/>
    </source>
</evidence>
<dbReference type="PANTHER" id="PTHR34501:SF2">
    <property type="entry name" value="OUTER MEMBRANE PORIN F-RELATED"/>
    <property type="match status" value="1"/>
</dbReference>
<dbReference type="PROSITE" id="PS51257">
    <property type="entry name" value="PROKAR_LIPOPROTEIN"/>
    <property type="match status" value="1"/>
</dbReference>